<dbReference type="Proteomes" id="UP000625283">
    <property type="component" value="Unassembled WGS sequence"/>
</dbReference>
<keyword evidence="1" id="KW-0472">Membrane</keyword>
<name>A0ABS1R2X6_9SPHI</name>
<reference evidence="2 3" key="1">
    <citation type="submission" date="2021-01" db="EMBL/GenBank/DDBJ databases">
        <title>C459-1 draft genome sequence.</title>
        <authorList>
            <person name="Zhang X.-F."/>
        </authorList>
    </citation>
    <scope>NUCLEOTIDE SEQUENCE [LARGE SCALE GENOMIC DNA]</scope>
    <source>
        <strain evidence="3">C459-1</strain>
    </source>
</reference>
<evidence type="ECO:0000256" key="1">
    <source>
        <dbReference type="SAM" id="Phobius"/>
    </source>
</evidence>
<gene>
    <name evidence="2" type="ORF">JKG61_09850</name>
</gene>
<dbReference type="RefSeq" id="WP_202102801.1">
    <property type="nucleotide sequence ID" value="NZ_JAERTY010000004.1"/>
</dbReference>
<protein>
    <submittedName>
        <fullName evidence="2">Uncharacterized protein</fullName>
    </submittedName>
</protein>
<accession>A0ABS1R2X6</accession>
<evidence type="ECO:0000313" key="2">
    <source>
        <dbReference type="EMBL" id="MBL1409052.1"/>
    </source>
</evidence>
<proteinExistence type="predicted"/>
<keyword evidence="1" id="KW-1133">Transmembrane helix</keyword>
<evidence type="ECO:0000313" key="3">
    <source>
        <dbReference type="Proteomes" id="UP000625283"/>
    </source>
</evidence>
<keyword evidence="1" id="KW-0812">Transmembrane</keyword>
<comment type="caution">
    <text evidence="2">The sequence shown here is derived from an EMBL/GenBank/DDBJ whole genome shotgun (WGS) entry which is preliminary data.</text>
</comment>
<keyword evidence="3" id="KW-1185">Reference proteome</keyword>
<dbReference type="EMBL" id="JAERTY010000004">
    <property type="protein sequence ID" value="MBL1409052.1"/>
    <property type="molecule type" value="Genomic_DNA"/>
</dbReference>
<feature type="transmembrane region" description="Helical" evidence="1">
    <location>
        <begin position="117"/>
        <end position="134"/>
    </location>
</feature>
<organism evidence="2 3">
    <name type="scientific">Sphingobacterium faecale</name>
    <dbReference type="NCBI Taxonomy" id="2803775"/>
    <lineage>
        <taxon>Bacteria</taxon>
        <taxon>Pseudomonadati</taxon>
        <taxon>Bacteroidota</taxon>
        <taxon>Sphingobacteriia</taxon>
        <taxon>Sphingobacteriales</taxon>
        <taxon>Sphingobacteriaceae</taxon>
        <taxon>Sphingobacterium</taxon>
    </lineage>
</organism>
<sequence>MNSVSYNPKEILSTLMELESRLKYSINKHCPDRELALSDDLDKALEEFLELKTEADNEVAYLSSQLALLHLHRELEKTIGVVLDTNNLRAFYDFKTFHGMRVIEKPSREKRWKLHRLFLIAFIIGLLITVTLFYW</sequence>